<name>X6NAT1_RETFI</name>
<feature type="non-terminal residue" evidence="2">
    <location>
        <position position="1"/>
    </location>
</feature>
<keyword evidence="3" id="KW-1185">Reference proteome</keyword>
<reference evidence="2 3" key="1">
    <citation type="journal article" date="2013" name="Curr. Biol.">
        <title>The Genome of the Foraminiferan Reticulomyxa filosa.</title>
        <authorList>
            <person name="Glockner G."/>
            <person name="Hulsmann N."/>
            <person name="Schleicher M."/>
            <person name="Noegel A.A."/>
            <person name="Eichinger L."/>
            <person name="Gallinger C."/>
            <person name="Pawlowski J."/>
            <person name="Sierra R."/>
            <person name="Euteneuer U."/>
            <person name="Pillet L."/>
            <person name="Moustafa A."/>
            <person name="Platzer M."/>
            <person name="Groth M."/>
            <person name="Szafranski K."/>
            <person name="Schliwa M."/>
        </authorList>
    </citation>
    <scope>NUCLEOTIDE SEQUENCE [LARGE SCALE GENOMIC DNA]</scope>
</reference>
<proteinExistence type="predicted"/>
<feature type="region of interest" description="Disordered" evidence="1">
    <location>
        <begin position="357"/>
        <end position="377"/>
    </location>
</feature>
<sequence length="552" mass="64886">EAHHVKNLQQEIRVLKKRLKLAMADLDKQRNYYLAQLQRLKDHQDRWIRLQKDALKNKQAIVKYIFLDDVHTMKVYPKRKQPRHKVRIETERGEKVVVHISDVKVYNEGDQIDDEEDDDDNINTNNTNNNDNNNNDNIIIKKEEEMKDDGNVVDTTLQPTAEQGKELDKENDIDTFLEEMEKELKQEPANSNESTKEGKKERVFFFCYYRPRKKKVCTICQYICICMCGFTLQEQTQSSLKLIENDESEFEMEEDDDNDNQEEVKNLQKQIDRLLTELHYRTSDLQAIQNIYIGEPLENHATYFKELLDQVQHRHHEFVNLMEQYAFDVDELKEATKTWEEAIDKVRQAVAESMATELQKKGNGADEKEKEHEKTETTTAFSFDEAIVHTSTTTKDGLSAHCKQCIEELNGRIYDLMILNDIYFHPGCVDLFTTEHDPMPKDLGREERVEELKHVMRNRHRGEQEALELMEVAPDDDFVDQFVGSNNAWRDLIYVVQVEFETSETQAEQYVFCLSMIVKDELQQRTKDLEGIVKVVRGDESNEVLEQMQEAI</sequence>
<feature type="non-terminal residue" evidence="2">
    <location>
        <position position="552"/>
    </location>
</feature>
<evidence type="ECO:0000313" key="2">
    <source>
        <dbReference type="EMBL" id="ETO23151.1"/>
    </source>
</evidence>
<feature type="compositionally biased region" description="Low complexity" evidence="1">
    <location>
        <begin position="122"/>
        <end position="136"/>
    </location>
</feature>
<dbReference type="AlphaFoldDB" id="X6NAT1"/>
<protein>
    <submittedName>
        <fullName evidence="2">mRNA splicing factor, Cwf18 family protein</fullName>
    </submittedName>
</protein>
<comment type="caution">
    <text evidence="2">The sequence shown here is derived from an EMBL/GenBank/DDBJ whole genome shotgun (WGS) entry which is preliminary data.</text>
</comment>
<feature type="compositionally biased region" description="Basic and acidic residues" evidence="1">
    <location>
        <begin position="358"/>
        <end position="376"/>
    </location>
</feature>
<feature type="compositionally biased region" description="Acidic residues" evidence="1">
    <location>
        <begin position="110"/>
        <end position="121"/>
    </location>
</feature>
<evidence type="ECO:0000256" key="1">
    <source>
        <dbReference type="SAM" id="MobiDB-lite"/>
    </source>
</evidence>
<dbReference type="Proteomes" id="UP000023152">
    <property type="component" value="Unassembled WGS sequence"/>
</dbReference>
<gene>
    <name evidence="2" type="ORF">RFI_14034</name>
</gene>
<dbReference type="EMBL" id="ASPP01010164">
    <property type="protein sequence ID" value="ETO23151.1"/>
    <property type="molecule type" value="Genomic_DNA"/>
</dbReference>
<organism evidence="2 3">
    <name type="scientific">Reticulomyxa filosa</name>
    <dbReference type="NCBI Taxonomy" id="46433"/>
    <lineage>
        <taxon>Eukaryota</taxon>
        <taxon>Sar</taxon>
        <taxon>Rhizaria</taxon>
        <taxon>Retaria</taxon>
        <taxon>Foraminifera</taxon>
        <taxon>Monothalamids</taxon>
        <taxon>Reticulomyxidae</taxon>
        <taxon>Reticulomyxa</taxon>
    </lineage>
</organism>
<feature type="region of interest" description="Disordered" evidence="1">
    <location>
        <begin position="108"/>
        <end position="136"/>
    </location>
</feature>
<accession>X6NAT1</accession>
<evidence type="ECO:0000313" key="3">
    <source>
        <dbReference type="Proteomes" id="UP000023152"/>
    </source>
</evidence>